<dbReference type="GO" id="GO:0006412">
    <property type="term" value="P:translation"/>
    <property type="evidence" value="ECO:0007669"/>
    <property type="project" value="UniProtKB-UniRule"/>
</dbReference>
<dbReference type="InterPro" id="IPR001706">
    <property type="entry name" value="Ribosomal_bL35"/>
</dbReference>
<dbReference type="NCBIfam" id="TIGR00001">
    <property type="entry name" value="rpmI_bact"/>
    <property type="match status" value="1"/>
</dbReference>
<dbReference type="Gene3D" id="4.10.410.60">
    <property type="match status" value="1"/>
</dbReference>
<keyword evidence="2 4" id="KW-0689">Ribosomal protein</keyword>
<protein>
    <recommendedName>
        <fullName evidence="4">Large ribosomal subunit protein bL35</fullName>
    </recommendedName>
</protein>
<comment type="caution">
    <text evidence="6">The sequence shown here is derived from an EMBL/GenBank/DDBJ whole genome shotgun (WGS) entry which is preliminary data.</text>
</comment>
<dbReference type="EMBL" id="PFEE01000079">
    <property type="protein sequence ID" value="PJE63364.1"/>
    <property type="molecule type" value="Genomic_DNA"/>
</dbReference>
<evidence type="ECO:0000256" key="5">
    <source>
        <dbReference type="RuleBase" id="RU000568"/>
    </source>
</evidence>
<dbReference type="PANTHER" id="PTHR33343:SF1">
    <property type="entry name" value="LARGE RIBOSOMAL SUBUNIT PROTEIN BL35M"/>
    <property type="match status" value="1"/>
</dbReference>
<dbReference type="InterPro" id="IPR037229">
    <property type="entry name" value="Ribosomal_bL35_sf"/>
</dbReference>
<dbReference type="PANTHER" id="PTHR33343">
    <property type="entry name" value="54S RIBOSOMAL PROTEIN BL35M"/>
    <property type="match status" value="1"/>
</dbReference>
<dbReference type="Proteomes" id="UP000231569">
    <property type="component" value="Unassembled WGS sequence"/>
</dbReference>
<name>A0A2M8KTV3_9BACT</name>
<keyword evidence="3 4" id="KW-0687">Ribonucleoprotein</keyword>
<dbReference type="InterPro" id="IPR018265">
    <property type="entry name" value="Ribosomal_bL35_CS"/>
</dbReference>
<comment type="similarity">
    <text evidence="1 4 5">Belongs to the bacterial ribosomal protein bL35 family.</text>
</comment>
<dbReference type="PROSITE" id="PS00936">
    <property type="entry name" value="RIBOSOMAL_L35"/>
    <property type="match status" value="1"/>
</dbReference>
<dbReference type="GO" id="GO:0015934">
    <property type="term" value="C:large ribosomal subunit"/>
    <property type="evidence" value="ECO:0007669"/>
    <property type="project" value="TreeGrafter"/>
</dbReference>
<evidence type="ECO:0000256" key="4">
    <source>
        <dbReference type="HAMAP-Rule" id="MF_00514"/>
    </source>
</evidence>
<gene>
    <name evidence="4" type="primary">rpmI</name>
    <name evidence="6" type="ORF">COU89_03785</name>
</gene>
<evidence type="ECO:0000256" key="3">
    <source>
        <dbReference type="ARBA" id="ARBA00023274"/>
    </source>
</evidence>
<accession>A0A2M8KTV3</accession>
<dbReference type="Pfam" id="PF01632">
    <property type="entry name" value="Ribosomal_L35p"/>
    <property type="match status" value="1"/>
</dbReference>
<dbReference type="HAMAP" id="MF_00514">
    <property type="entry name" value="Ribosomal_bL35"/>
    <property type="match status" value="1"/>
</dbReference>
<sequence>MGKLKTKKAIKKRFRVTRTGKVLHRSNGMRHLRTKKNKARQRRLKSTKALFLTEATKVKKLLGASA</sequence>
<dbReference type="PRINTS" id="PR00064">
    <property type="entry name" value="RIBOSOMALL35"/>
</dbReference>
<evidence type="ECO:0000313" key="6">
    <source>
        <dbReference type="EMBL" id="PJE63364.1"/>
    </source>
</evidence>
<evidence type="ECO:0000256" key="2">
    <source>
        <dbReference type="ARBA" id="ARBA00022980"/>
    </source>
</evidence>
<evidence type="ECO:0000256" key="1">
    <source>
        <dbReference type="ARBA" id="ARBA00006598"/>
    </source>
</evidence>
<dbReference type="GO" id="GO:0003735">
    <property type="term" value="F:structural constituent of ribosome"/>
    <property type="evidence" value="ECO:0007669"/>
    <property type="project" value="InterPro"/>
</dbReference>
<dbReference type="AlphaFoldDB" id="A0A2M8KTV3"/>
<dbReference type="InterPro" id="IPR021137">
    <property type="entry name" value="Ribosomal_bL35-like"/>
</dbReference>
<dbReference type="SUPFAM" id="SSF143034">
    <property type="entry name" value="L35p-like"/>
    <property type="match status" value="1"/>
</dbReference>
<organism evidence="6 7">
    <name type="scientific">Candidatus Roizmanbacteria bacterium CG10_big_fil_rev_8_21_14_0_10_45_7</name>
    <dbReference type="NCBI Taxonomy" id="1974854"/>
    <lineage>
        <taxon>Bacteria</taxon>
        <taxon>Candidatus Roizmaniibacteriota</taxon>
    </lineage>
</organism>
<reference evidence="7" key="1">
    <citation type="submission" date="2017-09" db="EMBL/GenBank/DDBJ databases">
        <title>Depth-based differentiation of microbial function through sediment-hosted aquifers and enrichment of novel symbionts in the deep terrestrial subsurface.</title>
        <authorList>
            <person name="Probst A.J."/>
            <person name="Ladd B."/>
            <person name="Jarett J.K."/>
            <person name="Geller-Mcgrath D.E."/>
            <person name="Sieber C.M.K."/>
            <person name="Emerson J.B."/>
            <person name="Anantharaman K."/>
            <person name="Thomas B.C."/>
            <person name="Malmstrom R."/>
            <person name="Stieglmeier M."/>
            <person name="Klingl A."/>
            <person name="Woyke T."/>
            <person name="Ryan C.M."/>
            <person name="Banfield J.F."/>
        </authorList>
    </citation>
    <scope>NUCLEOTIDE SEQUENCE [LARGE SCALE GENOMIC DNA]</scope>
</reference>
<proteinExistence type="inferred from homology"/>
<evidence type="ECO:0000313" key="7">
    <source>
        <dbReference type="Proteomes" id="UP000231569"/>
    </source>
</evidence>